<accession>A0A1F7IRY1</accession>
<proteinExistence type="predicted"/>
<evidence type="ECO:0000313" key="2">
    <source>
        <dbReference type="Proteomes" id="UP000177141"/>
    </source>
</evidence>
<comment type="caution">
    <text evidence="1">The sequence shown here is derived from an EMBL/GenBank/DDBJ whole genome shotgun (WGS) entry which is preliminary data.</text>
</comment>
<dbReference type="AlphaFoldDB" id="A0A1F7IRY1"/>
<gene>
    <name evidence="1" type="ORF">A3A93_06660</name>
</gene>
<dbReference type="EMBL" id="MGAL01000045">
    <property type="protein sequence ID" value="OGK46111.1"/>
    <property type="molecule type" value="Genomic_DNA"/>
</dbReference>
<reference evidence="1 2" key="1">
    <citation type="journal article" date="2016" name="Nat. Commun.">
        <title>Thousands of microbial genomes shed light on interconnected biogeochemical processes in an aquifer system.</title>
        <authorList>
            <person name="Anantharaman K."/>
            <person name="Brown C.T."/>
            <person name="Hug L.A."/>
            <person name="Sharon I."/>
            <person name="Castelle C.J."/>
            <person name="Probst A.J."/>
            <person name="Thomas B.C."/>
            <person name="Singh A."/>
            <person name="Wilkins M.J."/>
            <person name="Karaoz U."/>
            <person name="Brodie E.L."/>
            <person name="Williams K.H."/>
            <person name="Hubbard S.S."/>
            <person name="Banfield J.F."/>
        </authorList>
    </citation>
    <scope>NUCLEOTIDE SEQUENCE [LARGE SCALE GENOMIC DNA]</scope>
</reference>
<sequence>MRSRKINMKKRERKMAEEAMMIDFGCRNSVVSFLHHVIPLKKGIHETNLDPRFLGDDSHFFIDINRCFIYTSYISLGWALAPVQRDFFSSN</sequence>
<evidence type="ECO:0000313" key="1">
    <source>
        <dbReference type="EMBL" id="OGK46111.1"/>
    </source>
</evidence>
<organism evidence="1 2">
    <name type="scientific">Candidatus Roizmanbacteria bacterium RIFCSPLOWO2_01_FULL_38_12</name>
    <dbReference type="NCBI Taxonomy" id="1802061"/>
    <lineage>
        <taxon>Bacteria</taxon>
        <taxon>Candidatus Roizmaniibacteriota</taxon>
    </lineage>
</organism>
<name>A0A1F7IRY1_9BACT</name>
<protein>
    <submittedName>
        <fullName evidence="1">Uncharacterized protein</fullName>
    </submittedName>
</protein>
<dbReference type="Proteomes" id="UP000177141">
    <property type="component" value="Unassembled WGS sequence"/>
</dbReference>